<name>A0A839QL84_9MICC</name>
<protein>
    <recommendedName>
        <fullName evidence="4">DUF2809 domain-containing protein</fullName>
    </recommendedName>
</protein>
<dbReference type="InterPro" id="IPR021257">
    <property type="entry name" value="DUF2809"/>
</dbReference>
<keyword evidence="1" id="KW-0812">Transmembrane</keyword>
<organism evidence="2 3">
    <name type="scientific">Paeniglutamicibacter cryotolerans</name>
    <dbReference type="NCBI Taxonomy" id="670079"/>
    <lineage>
        <taxon>Bacteria</taxon>
        <taxon>Bacillati</taxon>
        <taxon>Actinomycetota</taxon>
        <taxon>Actinomycetes</taxon>
        <taxon>Micrococcales</taxon>
        <taxon>Micrococcaceae</taxon>
        <taxon>Paeniglutamicibacter</taxon>
    </lineage>
</organism>
<feature type="transmembrane region" description="Helical" evidence="1">
    <location>
        <begin position="105"/>
        <end position="124"/>
    </location>
</feature>
<keyword evidence="3" id="KW-1185">Reference proteome</keyword>
<feature type="transmembrane region" description="Helical" evidence="1">
    <location>
        <begin position="66"/>
        <end position="85"/>
    </location>
</feature>
<accession>A0A839QL84</accession>
<dbReference type="EMBL" id="JACHVS010000002">
    <property type="protein sequence ID" value="MBB2996979.1"/>
    <property type="molecule type" value="Genomic_DNA"/>
</dbReference>
<dbReference type="RefSeq" id="WP_183512550.1">
    <property type="nucleotide sequence ID" value="NZ_BAABGK010000109.1"/>
</dbReference>
<dbReference type="Pfam" id="PF10990">
    <property type="entry name" value="DUF2809"/>
    <property type="match status" value="1"/>
</dbReference>
<gene>
    <name evidence="2" type="ORF">E9229_003226</name>
</gene>
<feature type="transmembrane region" description="Helical" evidence="1">
    <location>
        <begin position="40"/>
        <end position="59"/>
    </location>
</feature>
<proteinExistence type="predicted"/>
<evidence type="ECO:0008006" key="4">
    <source>
        <dbReference type="Google" id="ProtNLM"/>
    </source>
</evidence>
<sequence length="140" mass="14205">MPATETKPPSPKRRLILTGVGVLVVPLGLASRLIPGGILGDMAGGVLYAVLIYLLVAFFAPRWPPLRAAALALGVCVAIELFQLTPVPGELGAAFAPLRLVLGSTFVATDLVAYAIGAALAALGDGITGRLQGRRGGPPG</sequence>
<evidence type="ECO:0000256" key="1">
    <source>
        <dbReference type="SAM" id="Phobius"/>
    </source>
</evidence>
<evidence type="ECO:0000313" key="2">
    <source>
        <dbReference type="EMBL" id="MBB2996979.1"/>
    </source>
</evidence>
<dbReference type="Proteomes" id="UP000523000">
    <property type="component" value="Unassembled WGS sequence"/>
</dbReference>
<keyword evidence="1" id="KW-1133">Transmembrane helix</keyword>
<comment type="caution">
    <text evidence="2">The sequence shown here is derived from an EMBL/GenBank/DDBJ whole genome shotgun (WGS) entry which is preliminary data.</text>
</comment>
<dbReference type="AlphaFoldDB" id="A0A839QL84"/>
<keyword evidence="1" id="KW-0472">Membrane</keyword>
<evidence type="ECO:0000313" key="3">
    <source>
        <dbReference type="Proteomes" id="UP000523000"/>
    </source>
</evidence>
<reference evidence="2 3" key="1">
    <citation type="submission" date="2020-08" db="EMBL/GenBank/DDBJ databases">
        <title>Sequencing the genomes of 1000 actinobacteria strains.</title>
        <authorList>
            <person name="Klenk H.-P."/>
        </authorList>
    </citation>
    <scope>NUCLEOTIDE SEQUENCE [LARGE SCALE GENOMIC DNA]</scope>
    <source>
        <strain evidence="2 3">DSM 22826</strain>
    </source>
</reference>